<dbReference type="AlphaFoldDB" id="A0A7G5KJH4"/>
<feature type="region of interest" description="Disordered" evidence="3">
    <location>
        <begin position="89"/>
        <end position="118"/>
    </location>
</feature>
<feature type="region of interest" description="Disordered" evidence="3">
    <location>
        <begin position="186"/>
        <end position="221"/>
    </location>
</feature>
<evidence type="ECO:0000313" key="6">
    <source>
        <dbReference type="Proteomes" id="UP000596276"/>
    </source>
</evidence>
<dbReference type="PANTHER" id="PTHR34997">
    <property type="entry name" value="AM15"/>
    <property type="match status" value="1"/>
</dbReference>
<dbReference type="PROSITE" id="PS51782">
    <property type="entry name" value="LYSM"/>
    <property type="match status" value="1"/>
</dbReference>
<feature type="signal peptide" evidence="4">
    <location>
        <begin position="1"/>
        <end position="18"/>
    </location>
</feature>
<dbReference type="InterPro" id="IPR052210">
    <property type="entry name" value="LysM1-like"/>
</dbReference>
<evidence type="ECO:0000256" key="4">
    <source>
        <dbReference type="SAM" id="SignalP"/>
    </source>
</evidence>
<feature type="compositionally biased region" description="Polar residues" evidence="3">
    <location>
        <begin position="211"/>
        <end position="221"/>
    </location>
</feature>
<sequence>MLRVLIFLQILLCKSAIAWINGVSATGPTDPSVVDHCEYWANDIGLSDSCEFIEDYFGITRQQFRFWNPSLSPSCVMTRGWSYCVAAPSSATSSTTSTTATRPSSPPGTVTYSGTAAPTQSGLTSSCTKYHLVHLRDTCYTIQDEYGNYTLEQFYSWNPSISKGCVGIQPGYYVCVGTGSMSTSVSITPTPASPTATPSATSKGSSTSGPHSHQQVSQQIATSSTFGDSSNDIFMWSIMGASLLFLSHPFSSTILLLL</sequence>
<accession>A0A7G5KJH4</accession>
<feature type="compositionally biased region" description="Low complexity" evidence="3">
    <location>
        <begin position="186"/>
        <end position="210"/>
    </location>
</feature>
<proteinExistence type="predicted"/>
<feature type="compositionally biased region" description="Low complexity" evidence="3">
    <location>
        <begin position="89"/>
        <end position="109"/>
    </location>
</feature>
<dbReference type="GO" id="GO:0008061">
    <property type="term" value="F:chitin binding"/>
    <property type="evidence" value="ECO:0007669"/>
    <property type="project" value="UniProtKB-KW"/>
</dbReference>
<organism evidence="5 6">
    <name type="scientific">Aspergillus flavus (strain ATCC 200026 / FGSC A1120 / IAM 13836 / NRRL 3357 / JCM 12722 / SRRC 167)</name>
    <dbReference type="NCBI Taxonomy" id="332952"/>
    <lineage>
        <taxon>Eukaryota</taxon>
        <taxon>Fungi</taxon>
        <taxon>Dikarya</taxon>
        <taxon>Ascomycota</taxon>
        <taxon>Pezizomycotina</taxon>
        <taxon>Eurotiomycetes</taxon>
        <taxon>Eurotiomycetidae</taxon>
        <taxon>Eurotiales</taxon>
        <taxon>Aspergillaceae</taxon>
        <taxon>Aspergillus</taxon>
        <taxon>Aspergillus subgen. Circumdati</taxon>
    </lineage>
</organism>
<dbReference type="Proteomes" id="UP000596276">
    <property type="component" value="Chromosome 8"/>
</dbReference>
<dbReference type="InterPro" id="IPR018392">
    <property type="entry name" value="LysM"/>
</dbReference>
<dbReference type="InterPro" id="IPR036779">
    <property type="entry name" value="LysM_dom_sf"/>
</dbReference>
<keyword evidence="2" id="KW-0843">Virulence</keyword>
<feature type="chain" id="PRO_5044005987" evidence="4">
    <location>
        <begin position="19"/>
        <end position="258"/>
    </location>
</feature>
<dbReference type="SUPFAM" id="SSF54106">
    <property type="entry name" value="LysM domain"/>
    <property type="match status" value="1"/>
</dbReference>
<dbReference type="EMBL" id="CP044616">
    <property type="protein sequence ID" value="QRD93098.1"/>
    <property type="molecule type" value="Genomic_DNA"/>
</dbReference>
<evidence type="ECO:0000256" key="2">
    <source>
        <dbReference type="ARBA" id="ARBA00023026"/>
    </source>
</evidence>
<name>A0A7G5KJH4_ASPFN</name>
<evidence type="ECO:0000256" key="1">
    <source>
        <dbReference type="ARBA" id="ARBA00022669"/>
    </source>
</evidence>
<dbReference type="VEuPathDB" id="FungiDB:F9C07_1955646"/>
<gene>
    <name evidence="5" type="ORF">F9C07_1955646</name>
</gene>
<protein>
    <submittedName>
        <fullName evidence="5">Uncharacterized protein</fullName>
    </submittedName>
</protein>
<keyword evidence="6" id="KW-1185">Reference proteome</keyword>
<evidence type="ECO:0000256" key="3">
    <source>
        <dbReference type="SAM" id="MobiDB-lite"/>
    </source>
</evidence>
<dbReference type="PANTHER" id="PTHR34997:SF1">
    <property type="entry name" value="PEPTIDOGLYCAN-BINDING LYSIN DOMAIN"/>
    <property type="match status" value="1"/>
</dbReference>
<dbReference type="Gene3D" id="3.10.350.10">
    <property type="entry name" value="LysM domain"/>
    <property type="match status" value="2"/>
</dbReference>
<reference evidence="6" key="1">
    <citation type="journal article" date="2021" name="G3 (Bethesda)">
        <title>Chromosome assembled and annotated genome sequence of Aspergillus flavus NRRL 3357.</title>
        <authorList>
            <person name="Skerker J.M."/>
            <person name="Pianalto K.M."/>
            <person name="Mondo S.J."/>
            <person name="Yang K."/>
            <person name="Arkin A.P."/>
            <person name="Keller N.P."/>
            <person name="Grigoriev I.V."/>
            <person name="Louise Glass N.L."/>
        </authorList>
    </citation>
    <scope>NUCLEOTIDE SEQUENCE [LARGE SCALE GENOMIC DNA]</scope>
    <source>
        <strain evidence="6">ATCC 200026 / FGSC A1120 / IAM 13836 / NRRL 3357 / JCM 12722 / SRRC 167</strain>
    </source>
</reference>
<dbReference type="VEuPathDB" id="FungiDB:AFLA_013304"/>
<evidence type="ECO:0000313" key="5">
    <source>
        <dbReference type="EMBL" id="QRD93098.1"/>
    </source>
</evidence>
<keyword evidence="1" id="KW-0147">Chitin-binding</keyword>
<keyword evidence="4" id="KW-0732">Signal</keyword>